<feature type="chain" id="PRO_5044335223" description="EamA family transporter" evidence="2">
    <location>
        <begin position="26"/>
        <end position="86"/>
    </location>
</feature>
<dbReference type="AlphaFoldDB" id="A0AB39UVJ9"/>
<feature type="transmembrane region" description="Helical" evidence="1">
    <location>
        <begin position="41"/>
        <end position="60"/>
    </location>
</feature>
<evidence type="ECO:0000256" key="2">
    <source>
        <dbReference type="SAM" id="SignalP"/>
    </source>
</evidence>
<organism evidence="3">
    <name type="scientific">Thermohahella caldifontis</name>
    <dbReference type="NCBI Taxonomy" id="3142973"/>
    <lineage>
        <taxon>Bacteria</taxon>
        <taxon>Pseudomonadati</taxon>
        <taxon>Pseudomonadota</taxon>
        <taxon>Gammaproteobacteria</taxon>
        <taxon>Oceanospirillales</taxon>
        <taxon>Hahellaceae</taxon>
        <taxon>Thermohahella</taxon>
    </lineage>
</organism>
<keyword evidence="2" id="KW-0732">Signal</keyword>
<evidence type="ECO:0008006" key="4">
    <source>
        <dbReference type="Google" id="ProtNLM"/>
    </source>
</evidence>
<feature type="signal peptide" evidence="2">
    <location>
        <begin position="1"/>
        <end position="25"/>
    </location>
</feature>
<evidence type="ECO:0000313" key="3">
    <source>
        <dbReference type="EMBL" id="XDT71988.1"/>
    </source>
</evidence>
<keyword evidence="1" id="KW-1133">Transmembrane helix</keyword>
<dbReference type="EMBL" id="CP154858">
    <property type="protein sequence ID" value="XDT71988.1"/>
    <property type="molecule type" value="Genomic_DNA"/>
</dbReference>
<gene>
    <name evidence="3" type="ORF">AAIA72_14490</name>
</gene>
<dbReference type="KEGG" id="tcd:AAIA72_14490"/>
<proteinExistence type="predicted"/>
<accession>A0AB39UVJ9</accession>
<name>A0AB39UVJ9_9GAMM</name>
<sequence>MPWRMVMLTTLAMLAFAGNSLLARAALKMTVLDPASFTTLRLASGALASGLGYALWYAVLPAMRPFQAASVQLTVPVLAALGGFCS</sequence>
<protein>
    <recommendedName>
        <fullName evidence="4">EamA family transporter</fullName>
    </recommendedName>
</protein>
<keyword evidence="1" id="KW-0472">Membrane</keyword>
<keyword evidence="1" id="KW-0812">Transmembrane</keyword>
<reference evidence="3" key="1">
    <citation type="submission" date="2024-05" db="EMBL/GenBank/DDBJ databases">
        <title>Genome sequencing of novel strain.</title>
        <authorList>
            <person name="Ganbat D."/>
            <person name="Ganbat S."/>
            <person name="Lee S.-J."/>
        </authorList>
    </citation>
    <scope>NUCLEOTIDE SEQUENCE</scope>
    <source>
        <strain evidence="3">SMD15-11</strain>
    </source>
</reference>
<dbReference type="RefSeq" id="WP_369601009.1">
    <property type="nucleotide sequence ID" value="NZ_CP154858.1"/>
</dbReference>
<evidence type="ECO:0000256" key="1">
    <source>
        <dbReference type="SAM" id="Phobius"/>
    </source>
</evidence>